<dbReference type="EMBL" id="JAYMYR010000001">
    <property type="protein sequence ID" value="KAK7381932.1"/>
    <property type="molecule type" value="Genomic_DNA"/>
</dbReference>
<comment type="caution">
    <text evidence="3">The sequence shown here is derived from an EMBL/GenBank/DDBJ whole genome shotgun (WGS) entry which is preliminary data.</text>
</comment>
<gene>
    <name evidence="3" type="ORF">VNO80_00505</name>
</gene>
<feature type="region of interest" description="Disordered" evidence="1">
    <location>
        <begin position="50"/>
        <end position="69"/>
    </location>
</feature>
<reference evidence="3 4" key="1">
    <citation type="submission" date="2024-01" db="EMBL/GenBank/DDBJ databases">
        <title>The genomes of 5 underutilized Papilionoideae crops provide insights into root nodulation and disease resistanc.</title>
        <authorList>
            <person name="Jiang F."/>
        </authorList>
    </citation>
    <scope>NUCLEOTIDE SEQUENCE [LARGE SCALE GENOMIC DNA]</scope>
    <source>
        <strain evidence="3">JINMINGXINNONG_FW02</strain>
        <tissue evidence="3">Leaves</tissue>
    </source>
</reference>
<protein>
    <submittedName>
        <fullName evidence="3">Uncharacterized protein</fullName>
    </submittedName>
</protein>
<keyword evidence="2" id="KW-0732">Signal</keyword>
<sequence length="85" mass="9562">MALHISLLAFVADALLIIGVPNGPLLFSSCRSLFCARISRYIFENKELKRAESKGKKDKDDKGDDVPEQKTVARLQRVLRRDCAD</sequence>
<proteinExistence type="predicted"/>
<evidence type="ECO:0000313" key="3">
    <source>
        <dbReference type="EMBL" id="KAK7381932.1"/>
    </source>
</evidence>
<feature type="signal peptide" evidence="2">
    <location>
        <begin position="1"/>
        <end position="19"/>
    </location>
</feature>
<keyword evidence="4" id="KW-1185">Reference proteome</keyword>
<feature type="chain" id="PRO_5042810518" evidence="2">
    <location>
        <begin position="20"/>
        <end position="85"/>
    </location>
</feature>
<evidence type="ECO:0000256" key="2">
    <source>
        <dbReference type="SAM" id="SignalP"/>
    </source>
</evidence>
<organism evidence="3 4">
    <name type="scientific">Phaseolus coccineus</name>
    <name type="common">Scarlet runner bean</name>
    <name type="synonym">Phaseolus multiflorus</name>
    <dbReference type="NCBI Taxonomy" id="3886"/>
    <lineage>
        <taxon>Eukaryota</taxon>
        <taxon>Viridiplantae</taxon>
        <taxon>Streptophyta</taxon>
        <taxon>Embryophyta</taxon>
        <taxon>Tracheophyta</taxon>
        <taxon>Spermatophyta</taxon>
        <taxon>Magnoliopsida</taxon>
        <taxon>eudicotyledons</taxon>
        <taxon>Gunneridae</taxon>
        <taxon>Pentapetalae</taxon>
        <taxon>rosids</taxon>
        <taxon>fabids</taxon>
        <taxon>Fabales</taxon>
        <taxon>Fabaceae</taxon>
        <taxon>Papilionoideae</taxon>
        <taxon>50 kb inversion clade</taxon>
        <taxon>NPAAA clade</taxon>
        <taxon>indigoferoid/millettioid clade</taxon>
        <taxon>Phaseoleae</taxon>
        <taxon>Phaseolus</taxon>
    </lineage>
</organism>
<evidence type="ECO:0000256" key="1">
    <source>
        <dbReference type="SAM" id="MobiDB-lite"/>
    </source>
</evidence>
<feature type="compositionally biased region" description="Basic and acidic residues" evidence="1">
    <location>
        <begin position="50"/>
        <end position="68"/>
    </location>
</feature>
<evidence type="ECO:0000313" key="4">
    <source>
        <dbReference type="Proteomes" id="UP001374584"/>
    </source>
</evidence>
<name>A0AAN9RR87_PHACN</name>
<dbReference type="Proteomes" id="UP001374584">
    <property type="component" value="Unassembled WGS sequence"/>
</dbReference>
<accession>A0AAN9RR87</accession>
<dbReference type="AlphaFoldDB" id="A0AAN9RR87"/>